<evidence type="ECO:0000313" key="17">
    <source>
        <dbReference type="Proteomes" id="UP000441208"/>
    </source>
</evidence>
<dbReference type="GO" id="GO:0035091">
    <property type="term" value="F:phosphatidylinositol binding"/>
    <property type="evidence" value="ECO:0007669"/>
    <property type="project" value="InterPro"/>
</dbReference>
<evidence type="ECO:0000313" key="18">
    <source>
        <dbReference type="Proteomes" id="UP000460718"/>
    </source>
</evidence>
<dbReference type="EMBL" id="QXFZ01000242">
    <property type="protein sequence ID" value="KAE9125067.1"/>
    <property type="molecule type" value="Genomic_DNA"/>
</dbReference>
<dbReference type="Proteomes" id="UP000460718">
    <property type="component" value="Unassembled WGS sequence"/>
</dbReference>
<evidence type="ECO:0000313" key="12">
    <source>
        <dbReference type="Proteomes" id="UP000429523"/>
    </source>
</evidence>
<evidence type="ECO:0000313" key="3">
    <source>
        <dbReference type="EMBL" id="KAE8943305.1"/>
    </source>
</evidence>
<dbReference type="EMBL" id="QXGC01000188">
    <property type="protein sequence ID" value="KAE9245629.1"/>
    <property type="molecule type" value="Genomic_DNA"/>
</dbReference>
<dbReference type="InterPro" id="IPR001683">
    <property type="entry name" value="PX_dom"/>
</dbReference>
<dbReference type="Pfam" id="PF00787">
    <property type="entry name" value="PX"/>
    <property type="match status" value="1"/>
</dbReference>
<dbReference type="Proteomes" id="UP000437068">
    <property type="component" value="Unassembled WGS sequence"/>
</dbReference>
<dbReference type="Proteomes" id="UP000476176">
    <property type="component" value="Unassembled WGS sequence"/>
</dbReference>
<dbReference type="Gene3D" id="3.30.1520.10">
    <property type="entry name" value="Phox-like domain"/>
    <property type="match status" value="1"/>
</dbReference>
<evidence type="ECO:0000259" key="2">
    <source>
        <dbReference type="PROSITE" id="PS50195"/>
    </source>
</evidence>
<proteinExistence type="predicted"/>
<dbReference type="Proteomes" id="UP000440732">
    <property type="component" value="Unassembled WGS sequence"/>
</dbReference>
<evidence type="ECO:0000313" key="5">
    <source>
        <dbReference type="EMBL" id="KAE9125067.1"/>
    </source>
</evidence>
<dbReference type="EMBL" id="QXFW01000199">
    <property type="protein sequence ID" value="KAE9020883.1"/>
    <property type="molecule type" value="Genomic_DNA"/>
</dbReference>
<feature type="region of interest" description="Disordered" evidence="1">
    <location>
        <begin position="73"/>
        <end position="92"/>
    </location>
</feature>
<evidence type="ECO:0000313" key="19">
    <source>
        <dbReference type="Proteomes" id="UP000476176"/>
    </source>
</evidence>
<dbReference type="Proteomes" id="UP000486351">
    <property type="component" value="Unassembled WGS sequence"/>
</dbReference>
<keyword evidence="13" id="KW-1185">Reference proteome</keyword>
<comment type="caution">
    <text evidence="3">The sequence shown here is derived from an EMBL/GenBank/DDBJ whole genome shotgun (WGS) entry which is preliminary data.</text>
</comment>
<protein>
    <recommendedName>
        <fullName evidence="2">PX domain-containing protein</fullName>
    </recommendedName>
</protein>
<evidence type="ECO:0000313" key="6">
    <source>
        <dbReference type="EMBL" id="KAE9150018.1"/>
    </source>
</evidence>
<evidence type="ECO:0000313" key="11">
    <source>
        <dbReference type="EMBL" id="KAE9351949.1"/>
    </source>
</evidence>
<evidence type="ECO:0000313" key="20">
    <source>
        <dbReference type="Proteomes" id="UP000486351"/>
    </source>
</evidence>
<organism evidence="3 12">
    <name type="scientific">Phytophthora fragariae</name>
    <dbReference type="NCBI Taxonomy" id="53985"/>
    <lineage>
        <taxon>Eukaryota</taxon>
        <taxon>Sar</taxon>
        <taxon>Stramenopiles</taxon>
        <taxon>Oomycota</taxon>
        <taxon>Peronosporomycetes</taxon>
        <taxon>Peronosporales</taxon>
        <taxon>Peronosporaceae</taxon>
        <taxon>Phytophthora</taxon>
    </lineage>
</organism>
<name>A0A6A3FBT7_9STRA</name>
<evidence type="ECO:0000313" key="15">
    <source>
        <dbReference type="Proteomes" id="UP000440367"/>
    </source>
</evidence>
<dbReference type="OrthoDB" id="79524at2759"/>
<feature type="domain" description="PX" evidence="2">
    <location>
        <begin position="149"/>
        <end position="277"/>
    </location>
</feature>
<evidence type="ECO:0000256" key="1">
    <source>
        <dbReference type="SAM" id="MobiDB-lite"/>
    </source>
</evidence>
<dbReference type="EMBL" id="QXGA01000209">
    <property type="protein sequence ID" value="KAE9150018.1"/>
    <property type="molecule type" value="Genomic_DNA"/>
</dbReference>
<evidence type="ECO:0000313" key="10">
    <source>
        <dbReference type="EMBL" id="KAE9320151.1"/>
    </source>
</evidence>
<dbReference type="EMBL" id="QXGB01000224">
    <property type="protein sequence ID" value="KAE9223834.1"/>
    <property type="molecule type" value="Genomic_DNA"/>
</dbReference>
<evidence type="ECO:0000313" key="16">
    <source>
        <dbReference type="Proteomes" id="UP000440732"/>
    </source>
</evidence>
<dbReference type="Proteomes" id="UP000441208">
    <property type="component" value="Unassembled WGS sequence"/>
</dbReference>
<dbReference type="EMBL" id="QXGE01000207">
    <property type="protein sequence ID" value="KAE9320151.1"/>
    <property type="molecule type" value="Genomic_DNA"/>
</dbReference>
<accession>A0A6A3FBT7</accession>
<dbReference type="EMBL" id="QXFY01000212">
    <property type="protein sequence ID" value="KAE9351949.1"/>
    <property type="molecule type" value="Genomic_DNA"/>
</dbReference>
<dbReference type="Proteomes" id="UP000440367">
    <property type="component" value="Unassembled WGS sequence"/>
</dbReference>
<dbReference type="PROSITE" id="PS50195">
    <property type="entry name" value="PX"/>
    <property type="match status" value="1"/>
</dbReference>
<evidence type="ECO:0000313" key="13">
    <source>
        <dbReference type="Proteomes" id="UP000433483"/>
    </source>
</evidence>
<reference evidence="12 13" key="1">
    <citation type="submission" date="2018-08" db="EMBL/GenBank/DDBJ databases">
        <title>Genomic investigation of the strawberry pathogen Phytophthora fragariae indicates pathogenicity is determined by transcriptional variation in three key races.</title>
        <authorList>
            <person name="Adams T.M."/>
            <person name="Armitage A.D."/>
            <person name="Sobczyk M.K."/>
            <person name="Bates H.J."/>
            <person name="Dunwell J.M."/>
            <person name="Nellist C.F."/>
            <person name="Harrison R.J."/>
        </authorList>
    </citation>
    <scope>NUCLEOTIDE SEQUENCE [LARGE SCALE GENOMIC DNA]</scope>
    <source>
        <strain evidence="10 14">A4</strain>
        <strain evidence="9 15">BC-1</strain>
        <strain evidence="8 19">BC-23</strain>
        <strain evidence="7 13">NOV-27</strain>
        <strain evidence="6 16">NOV-5</strain>
        <strain evidence="5 17">NOV-71</strain>
        <strain evidence="11 20">NOV-77</strain>
        <strain evidence="3 12">NOV-9</strain>
        <strain evidence="4 18">SCRP245</strain>
    </source>
</reference>
<dbReference type="InterPro" id="IPR023393">
    <property type="entry name" value="START-like_dom_sf"/>
</dbReference>
<evidence type="ECO:0000313" key="9">
    <source>
        <dbReference type="EMBL" id="KAE9245910.1"/>
    </source>
</evidence>
<dbReference type="InterPro" id="IPR036871">
    <property type="entry name" value="PX_dom_sf"/>
</dbReference>
<evidence type="ECO:0000313" key="4">
    <source>
        <dbReference type="EMBL" id="KAE9020883.1"/>
    </source>
</evidence>
<sequence>MDSGLASSDPAVWAPVAPTVVCRDCRAQLSVEESEDHDCSTAAPSPTKVMFLKTAARASSILDAILESSSAASTIPASKPDQPHPSLPDRANSAPHVIEKVTTATALERSVSVADISEVRAPAVTLPLPSARPIAADQPRRWVTSSSGVQHVLLQCNVRNVRVTNSQIAVYSLATRIPSLTASEITVERRFREFYEFALHVCAMFPSAGLWKLLPPKTYCALRRQDTLTDGFLHRRKSGLQDFVHCALEKMVLGGEAQGSIAQWYLLRLFLNLPPALTAAAPSKDRSLTAALNELKKHARQYSGWTVNRKPGPCDTVFEKVADSFHMVKRVTTCHFPARAVFDMVMNRSVDDEMSGHGVGVSWAPFVESEEVLSRENENTLIVRTVFKGSSWCRGKLQMISRKTWRVDESGTISIVMIPADAAAWEDPRVLGSTHGSRVDCILGGWLITPTPWEGTSVTWLMQVNFGQCDPRAEFTGNQSRVASFLDRRCLHAWADEIIHLVQALERVYDPEHYRTLGPLAVTKLGSAISPHWIRHIEQS</sequence>
<evidence type="ECO:0000313" key="7">
    <source>
        <dbReference type="EMBL" id="KAE9223834.1"/>
    </source>
</evidence>
<dbReference type="SUPFAM" id="SSF55961">
    <property type="entry name" value="Bet v1-like"/>
    <property type="match status" value="1"/>
</dbReference>
<dbReference type="EMBL" id="QXGD01000252">
    <property type="protein sequence ID" value="KAE9245910.1"/>
    <property type="molecule type" value="Genomic_DNA"/>
</dbReference>
<dbReference type="EMBL" id="QXGF01000258">
    <property type="protein sequence ID" value="KAE8943305.1"/>
    <property type="molecule type" value="Genomic_DNA"/>
</dbReference>
<dbReference type="Proteomes" id="UP000433483">
    <property type="component" value="Unassembled WGS sequence"/>
</dbReference>
<evidence type="ECO:0000313" key="8">
    <source>
        <dbReference type="EMBL" id="KAE9245629.1"/>
    </source>
</evidence>
<evidence type="ECO:0000313" key="14">
    <source>
        <dbReference type="Proteomes" id="UP000437068"/>
    </source>
</evidence>
<dbReference type="Proteomes" id="UP000429523">
    <property type="component" value="Unassembled WGS sequence"/>
</dbReference>
<dbReference type="SUPFAM" id="SSF64268">
    <property type="entry name" value="PX domain"/>
    <property type="match status" value="1"/>
</dbReference>
<gene>
    <name evidence="10" type="ORF">PF001_g5540</name>
    <name evidence="9" type="ORF">PF002_g6996</name>
    <name evidence="8" type="ORF">PF004_g5152</name>
    <name evidence="7" type="ORF">PF005_g6159</name>
    <name evidence="6" type="ORF">PF006_g5564</name>
    <name evidence="5" type="ORF">PF007_g6494</name>
    <name evidence="11" type="ORF">PF008_g5690</name>
    <name evidence="3" type="ORF">PF009_g6965</name>
    <name evidence="4" type="ORF">PF011_g5199</name>
</gene>
<dbReference type="Gene3D" id="3.30.530.20">
    <property type="match status" value="1"/>
</dbReference>
<dbReference type="AlphaFoldDB" id="A0A6A3FBT7"/>